<dbReference type="OMA" id="PYLEMFT"/>
<dbReference type="Proteomes" id="UP000008066">
    <property type="component" value="Unassembled WGS sequence"/>
</dbReference>
<feature type="compositionally biased region" description="Polar residues" evidence="1">
    <location>
        <begin position="63"/>
        <end position="73"/>
    </location>
</feature>
<feature type="compositionally biased region" description="Polar residues" evidence="1">
    <location>
        <begin position="39"/>
        <end position="56"/>
    </location>
</feature>
<dbReference type="EMBL" id="GL988043">
    <property type="protein sequence ID" value="EGS19992.1"/>
    <property type="molecule type" value="Genomic_DNA"/>
</dbReference>
<organism evidence="3">
    <name type="scientific">Chaetomium thermophilum (strain DSM 1495 / CBS 144.50 / IMI 039719)</name>
    <name type="common">Thermochaetoides thermophila</name>
    <dbReference type="NCBI Taxonomy" id="759272"/>
    <lineage>
        <taxon>Eukaryota</taxon>
        <taxon>Fungi</taxon>
        <taxon>Dikarya</taxon>
        <taxon>Ascomycota</taxon>
        <taxon>Pezizomycotina</taxon>
        <taxon>Sordariomycetes</taxon>
        <taxon>Sordariomycetidae</taxon>
        <taxon>Sordariales</taxon>
        <taxon>Chaetomiaceae</taxon>
        <taxon>Thermochaetoides</taxon>
    </lineage>
</organism>
<feature type="compositionally biased region" description="Basic residues" evidence="1">
    <location>
        <begin position="1"/>
        <end position="12"/>
    </location>
</feature>
<feature type="region of interest" description="Disordered" evidence="1">
    <location>
        <begin position="578"/>
        <end position="605"/>
    </location>
</feature>
<evidence type="ECO:0000256" key="1">
    <source>
        <dbReference type="SAM" id="MobiDB-lite"/>
    </source>
</evidence>
<dbReference type="HOGENOM" id="CLU_016858_0_0_1"/>
<proteinExistence type="predicted"/>
<protein>
    <submittedName>
        <fullName evidence="2">Uncharacterized protein</fullName>
    </submittedName>
</protein>
<dbReference type="KEGG" id="cthr:CTHT_0044880"/>
<dbReference type="AlphaFoldDB" id="G0S981"/>
<gene>
    <name evidence="2" type="ORF">CTHT_0044880</name>
</gene>
<name>G0S981_CHATD</name>
<reference evidence="2 3" key="1">
    <citation type="journal article" date="2011" name="Cell">
        <title>Insight into structure and assembly of the nuclear pore complex by utilizing the genome of a eukaryotic thermophile.</title>
        <authorList>
            <person name="Amlacher S."/>
            <person name="Sarges P."/>
            <person name="Flemming D."/>
            <person name="van Noort V."/>
            <person name="Kunze R."/>
            <person name="Devos D.P."/>
            <person name="Arumugam M."/>
            <person name="Bork P."/>
            <person name="Hurt E."/>
        </authorList>
    </citation>
    <scope>NUCLEOTIDE SEQUENCE [LARGE SCALE GENOMIC DNA]</scope>
    <source>
        <strain evidence="3">DSM 1495 / CBS 144.50 / IMI 039719</strain>
    </source>
</reference>
<dbReference type="OrthoDB" id="4160836at2759"/>
<accession>G0S981</accession>
<feature type="compositionally biased region" description="Polar residues" evidence="1">
    <location>
        <begin position="88"/>
        <end position="98"/>
    </location>
</feature>
<feature type="compositionally biased region" description="Pro residues" evidence="1">
    <location>
        <begin position="182"/>
        <end position="193"/>
    </location>
</feature>
<feature type="compositionally biased region" description="Acidic residues" evidence="1">
    <location>
        <begin position="591"/>
        <end position="605"/>
    </location>
</feature>
<feature type="region of interest" description="Disordered" evidence="1">
    <location>
        <begin position="1"/>
        <end position="295"/>
    </location>
</feature>
<dbReference type="GeneID" id="18258526"/>
<evidence type="ECO:0000313" key="3">
    <source>
        <dbReference type="Proteomes" id="UP000008066"/>
    </source>
</evidence>
<feature type="compositionally biased region" description="Basic and acidic residues" evidence="1">
    <location>
        <begin position="281"/>
        <end position="291"/>
    </location>
</feature>
<keyword evidence="3" id="KW-1185">Reference proteome</keyword>
<feature type="compositionally biased region" description="Pro residues" evidence="1">
    <location>
        <begin position="126"/>
        <end position="157"/>
    </location>
</feature>
<feature type="region of interest" description="Disordered" evidence="1">
    <location>
        <begin position="384"/>
        <end position="409"/>
    </location>
</feature>
<sequence>METSAPKRRRTSPRSAIAIQPQDQVQTGYLDVARDETPNRSVSPSEFLNLSPNGTNVMKAATEPSTARQSNHPIQYPNDHNDDPTLASRPTTPDSTASKAGATNARLELHPPPAAAPRDGNAPAPAREPSPLRSPPRRPAVPLPTVRPVPRPLPPPGPEDEEEPPNAAIPKGLRSLGVIPEIPVPEPELPPTPEHPDPVVSTPPSGIHNTPSRRAKRSKALAEKIKSSSPLKQPPLRPDERAVDGPVPIDFGGAASKKGQVTTAGGEQYLKEAEPTTAELRGLRPRDPDREKKRRRDALLAEIRALERDLAVAQKENERIRQARLARREPSPPLNGKEVLQVLRRHALSADAKKDEKEDDPIAGLLASALNPIAFLPFSKTGPVPDVLKPPAAKKDKKEEGNLPSHEPLPMTAEEALPYLQVFTPLTFTSQVSPLPQDDPDKPILQVHTITATSTSPRGLFTARIHMTVDTESMAIVELDVPRLEPAAEGELRPFIERITGKGKGENGQEKEKEVLKRGSGLYNNISVLTWAMGEWLRLAIKRARVWRTLEREVSGENQNEGVRKLVLWMRSRKKRKRRRKGGEDAGKEIDDQDGEGDEMMEEESSSNLRAADLLPFLGRRSMDFQIPALDDPAQEMSALRVSWRIRFDWTGEARSEIGVAVGVPGKWHKIDERGRLAGIPSLFDQLIHGGEDPLMAVRTVVCLLAGNTTV</sequence>
<evidence type="ECO:0000313" key="2">
    <source>
        <dbReference type="EMBL" id="EGS19992.1"/>
    </source>
</evidence>
<dbReference type="RefSeq" id="XP_006694877.1">
    <property type="nucleotide sequence ID" value="XM_006694814.1"/>
</dbReference>
<dbReference type="eggNOG" id="ENOG502S1V6">
    <property type="taxonomic scope" value="Eukaryota"/>
</dbReference>